<keyword evidence="8" id="KW-0482">Metalloprotease</keyword>
<evidence type="ECO:0000256" key="5">
    <source>
        <dbReference type="ARBA" id="ARBA00022801"/>
    </source>
</evidence>
<evidence type="ECO:0000256" key="12">
    <source>
        <dbReference type="ARBA" id="ARBA00044252"/>
    </source>
</evidence>
<keyword evidence="5" id="KW-0378">Hydrolase</keyword>
<keyword evidence="3" id="KW-0645">Protease</keyword>
<evidence type="ECO:0000256" key="10">
    <source>
        <dbReference type="ARBA" id="ARBA00036421"/>
    </source>
</evidence>
<dbReference type="PRINTS" id="PR00934">
    <property type="entry name" value="XHISDIPTASE"/>
</dbReference>
<dbReference type="EC" id="3.4.13.18" evidence="11"/>
<dbReference type="GO" id="GO:0070573">
    <property type="term" value="F:metallodipeptidase activity"/>
    <property type="evidence" value="ECO:0007669"/>
    <property type="project" value="TreeGrafter"/>
</dbReference>
<name>A0A286E5F9_9NEIS</name>
<dbReference type="GO" id="GO:0005829">
    <property type="term" value="C:cytosol"/>
    <property type="evidence" value="ECO:0007669"/>
    <property type="project" value="TreeGrafter"/>
</dbReference>
<gene>
    <name evidence="20" type="ORF">SAMN02746062_00522</name>
</gene>
<evidence type="ECO:0000313" key="21">
    <source>
        <dbReference type="Proteomes" id="UP000219669"/>
    </source>
</evidence>
<proteinExistence type="inferred from homology"/>
<dbReference type="FunFam" id="3.40.630.10:FF:000018">
    <property type="entry name" value="Aminoacyl-histidine dipeptidase PepD"/>
    <property type="match status" value="1"/>
</dbReference>
<dbReference type="PIRSF" id="PIRSF016599">
    <property type="entry name" value="Xaa-His_dipept"/>
    <property type="match status" value="1"/>
</dbReference>
<evidence type="ECO:0000256" key="3">
    <source>
        <dbReference type="ARBA" id="ARBA00022670"/>
    </source>
</evidence>
<comment type="similarity">
    <text evidence="13">Belongs to the peptidase M20C family.</text>
</comment>
<evidence type="ECO:0000256" key="17">
    <source>
        <dbReference type="ARBA" id="ARBA00077688"/>
    </source>
</evidence>
<evidence type="ECO:0000256" key="15">
    <source>
        <dbReference type="ARBA" id="ARBA00075285"/>
    </source>
</evidence>
<dbReference type="Gene3D" id="3.40.630.10">
    <property type="entry name" value="Zn peptidases"/>
    <property type="match status" value="2"/>
</dbReference>
<comment type="catalytic activity">
    <reaction evidence="10">
        <text>Hydrolysis of dipeptides, preferentially hydrophobic dipeptides including prolyl amino acids.</text>
        <dbReference type="EC" id="3.4.13.18"/>
    </reaction>
</comment>
<dbReference type="GO" id="GO:0046872">
    <property type="term" value="F:metal ion binding"/>
    <property type="evidence" value="ECO:0007669"/>
    <property type="project" value="UniProtKB-KW"/>
</dbReference>
<dbReference type="EMBL" id="OCNF01000003">
    <property type="protein sequence ID" value="SOD66168.1"/>
    <property type="molecule type" value="Genomic_DNA"/>
</dbReference>
<evidence type="ECO:0000256" key="1">
    <source>
        <dbReference type="ARBA" id="ARBA00001941"/>
    </source>
</evidence>
<evidence type="ECO:0000256" key="8">
    <source>
        <dbReference type="ARBA" id="ARBA00023049"/>
    </source>
</evidence>
<dbReference type="FunFam" id="3.40.630.10:FF:000015">
    <property type="entry name" value="Aminoacyl-histidine dipeptidase PepD"/>
    <property type="match status" value="1"/>
</dbReference>
<evidence type="ECO:0000256" key="4">
    <source>
        <dbReference type="ARBA" id="ARBA00022723"/>
    </source>
</evidence>
<sequence>MPLSKLEPQIVWDYFAKLCAIPRPTYQEEAVQQFVLDEAKRLNLQAERDKTGNIVVRKPATQGKEQAQGVILQAHLDMVAQKNHDSQHNFATDPILPYVDGDWVKARGTTLGADNGIGAAAALAVLASDNIAHGNLECLFTASEESGMDGALGLQAGWLKGDILLNLDSETLGEICIGCAGGVDATFSLPTTTQTATGTAFRLTVRGLKGGHSGIDIIKQRGNAIKILVQILRDLGDEIALADVQGGTLRNAIPREAEAVFFSQREWAFLHNQIHVLFEKIKATLSSEDQNCQIELHAHSATNMCFTKESQERVLRVLNACPNGVDAMNLDVANLVETSSNLAKVECVSGSLNVYCLLRSQNDFARNHLAQRMSDLFELAGGTAQLSGAYAGWRPVVGAAITQILAREGEKLLGKQPEIGVIHAGLECGILATHYPHWQMASFGPTIEMPHSPDERVQIQSVGVFWTWLKNVLAAVD</sequence>
<evidence type="ECO:0000256" key="9">
    <source>
        <dbReference type="ARBA" id="ARBA00023285"/>
    </source>
</evidence>
<dbReference type="PANTHER" id="PTHR43501">
    <property type="entry name" value="CYTOSOL NON-SPECIFIC DIPEPTIDASE"/>
    <property type="match status" value="1"/>
</dbReference>
<protein>
    <recommendedName>
        <fullName evidence="14">Cytosol non-specific dipeptidase</fullName>
        <ecNumber evidence="11">3.4.13.18</ecNumber>
    </recommendedName>
    <alternativeName>
        <fullName evidence="17">Aminoacyl-histidine dipeptidase</fullName>
    </alternativeName>
    <alternativeName>
        <fullName evidence="16">Beta-alanyl-histidine dipeptidase</fullName>
    </alternativeName>
    <alternativeName>
        <fullName evidence="15">Carnosinase</fullName>
    </alternativeName>
    <alternativeName>
        <fullName evidence="12">Peptidase D</fullName>
    </alternativeName>
    <alternativeName>
        <fullName evidence="18">Xaa-His dipeptidase</fullName>
    </alternativeName>
</protein>
<dbReference type="RefSeq" id="WP_097113603.1">
    <property type="nucleotide sequence ID" value="NZ_CP083931.1"/>
</dbReference>
<dbReference type="InterPro" id="IPR011650">
    <property type="entry name" value="Peptidase_M20_dimer"/>
</dbReference>
<dbReference type="SUPFAM" id="SSF53187">
    <property type="entry name" value="Zn-dependent exopeptidases"/>
    <property type="match status" value="1"/>
</dbReference>
<dbReference type="NCBIfam" id="TIGR01893">
    <property type="entry name" value="aa-his-dipept"/>
    <property type="match status" value="1"/>
</dbReference>
<evidence type="ECO:0000256" key="13">
    <source>
        <dbReference type="ARBA" id="ARBA00061423"/>
    </source>
</evidence>
<evidence type="ECO:0000256" key="6">
    <source>
        <dbReference type="ARBA" id="ARBA00022833"/>
    </source>
</evidence>
<evidence type="ECO:0000256" key="14">
    <source>
        <dbReference type="ARBA" id="ARBA00071271"/>
    </source>
</evidence>
<dbReference type="OrthoDB" id="9773892at2"/>
<evidence type="ECO:0000256" key="11">
    <source>
        <dbReference type="ARBA" id="ARBA00038976"/>
    </source>
</evidence>
<evidence type="ECO:0000256" key="7">
    <source>
        <dbReference type="ARBA" id="ARBA00022997"/>
    </source>
</evidence>
<accession>A0A286E5F9</accession>
<keyword evidence="4" id="KW-0479">Metal-binding</keyword>
<dbReference type="AlphaFoldDB" id="A0A286E5F9"/>
<reference evidence="20 21" key="1">
    <citation type="submission" date="2017-09" db="EMBL/GenBank/DDBJ databases">
        <authorList>
            <person name="Ehlers B."/>
            <person name="Leendertz F.H."/>
        </authorList>
    </citation>
    <scope>NUCLEOTIDE SEQUENCE [LARGE SCALE GENOMIC DNA]</scope>
    <source>
        <strain evidence="20 21">DSM 16848</strain>
    </source>
</reference>
<evidence type="ECO:0000256" key="16">
    <source>
        <dbReference type="ARBA" id="ARBA00076004"/>
    </source>
</evidence>
<keyword evidence="7" id="KW-0224">Dipeptidase</keyword>
<feature type="domain" description="Peptidase M20 dimerisation" evidence="19">
    <location>
        <begin position="205"/>
        <end position="264"/>
    </location>
</feature>
<dbReference type="Proteomes" id="UP000219669">
    <property type="component" value="Unassembled WGS sequence"/>
</dbReference>
<comment type="cofactor">
    <cofactor evidence="1">
        <name>Co(2+)</name>
        <dbReference type="ChEBI" id="CHEBI:48828"/>
    </cofactor>
</comment>
<evidence type="ECO:0000256" key="18">
    <source>
        <dbReference type="ARBA" id="ARBA00078074"/>
    </source>
</evidence>
<dbReference type="PANTHER" id="PTHR43501:SF1">
    <property type="entry name" value="CYTOSOL NON-SPECIFIC DIPEPTIDASE"/>
    <property type="match status" value="1"/>
</dbReference>
<dbReference type="Pfam" id="PF07687">
    <property type="entry name" value="M20_dimer"/>
    <property type="match status" value="1"/>
</dbReference>
<evidence type="ECO:0000313" key="20">
    <source>
        <dbReference type="EMBL" id="SOD66168.1"/>
    </source>
</evidence>
<keyword evidence="6" id="KW-0862">Zinc</keyword>
<organism evidence="20 21">
    <name type="scientific">Alysiella filiformis DSM 16848</name>
    <dbReference type="NCBI Taxonomy" id="1120981"/>
    <lineage>
        <taxon>Bacteria</taxon>
        <taxon>Pseudomonadati</taxon>
        <taxon>Pseudomonadota</taxon>
        <taxon>Betaproteobacteria</taxon>
        <taxon>Neisseriales</taxon>
        <taxon>Neisseriaceae</taxon>
        <taxon>Alysiella</taxon>
    </lineage>
</organism>
<evidence type="ECO:0000256" key="2">
    <source>
        <dbReference type="ARBA" id="ARBA00001947"/>
    </source>
</evidence>
<dbReference type="InterPro" id="IPR002933">
    <property type="entry name" value="Peptidase_M20"/>
</dbReference>
<dbReference type="GO" id="GO:0006508">
    <property type="term" value="P:proteolysis"/>
    <property type="evidence" value="ECO:0007669"/>
    <property type="project" value="UniProtKB-KW"/>
</dbReference>
<comment type="cofactor">
    <cofactor evidence="2">
        <name>Zn(2+)</name>
        <dbReference type="ChEBI" id="CHEBI:29105"/>
    </cofactor>
</comment>
<evidence type="ECO:0000259" key="19">
    <source>
        <dbReference type="Pfam" id="PF07687"/>
    </source>
</evidence>
<keyword evidence="9" id="KW-0170">Cobalt</keyword>
<keyword evidence="21" id="KW-1185">Reference proteome</keyword>
<dbReference type="InterPro" id="IPR001160">
    <property type="entry name" value="Peptidase_M20C"/>
</dbReference>
<dbReference type="Pfam" id="PF01546">
    <property type="entry name" value="Peptidase_M20"/>
    <property type="match status" value="1"/>
</dbReference>